<dbReference type="InterPro" id="IPR019920">
    <property type="entry name" value="F420-binding_dom_put"/>
</dbReference>
<keyword evidence="4" id="KW-1185">Reference proteome</keyword>
<dbReference type="EMBL" id="JAVREL010000031">
    <property type="protein sequence ID" value="MDT0347358.1"/>
    <property type="molecule type" value="Genomic_DNA"/>
</dbReference>
<sequence length="142" mass="15622">MARVMTKDERLAFLAEGTRTGMLSTVRADGRPHVAPVWFVPDGEELVLTTDATSVKGRNMARDPRVSLGVDAPRPPYDFVVVEGVASLSEDPAELLTWATRIAARYMGEERAREFGERNGVPGQLLVRIRPERVVAEFGVAD</sequence>
<reference evidence="4" key="1">
    <citation type="submission" date="2023-07" db="EMBL/GenBank/DDBJ databases">
        <title>30 novel species of actinomycetes from the DSMZ collection.</title>
        <authorList>
            <person name="Nouioui I."/>
        </authorList>
    </citation>
    <scope>NUCLEOTIDE SEQUENCE [LARGE SCALE GENOMIC DNA]</scope>
    <source>
        <strain evidence="4">DSM 44938</strain>
    </source>
</reference>
<evidence type="ECO:0000256" key="1">
    <source>
        <dbReference type="ARBA" id="ARBA00023002"/>
    </source>
</evidence>
<evidence type="ECO:0000259" key="2">
    <source>
        <dbReference type="Pfam" id="PF01243"/>
    </source>
</evidence>
<dbReference type="InterPro" id="IPR011576">
    <property type="entry name" value="Pyridox_Oxase_N"/>
</dbReference>
<dbReference type="InterPro" id="IPR012349">
    <property type="entry name" value="Split_barrel_FMN-bd"/>
</dbReference>
<protein>
    <submittedName>
        <fullName evidence="3">PPOX class F420-dependent oxidoreductase</fullName>
    </submittedName>
</protein>
<dbReference type="Proteomes" id="UP001183246">
    <property type="component" value="Unassembled WGS sequence"/>
</dbReference>
<dbReference type="InterPro" id="IPR052019">
    <property type="entry name" value="F420H2_bilvrd_red/Heme_oxyg"/>
</dbReference>
<dbReference type="PANTHER" id="PTHR35176:SF1">
    <property type="entry name" value="F420H(2)-DEPENDENT BILIVERDIN REDUCTASE"/>
    <property type="match status" value="1"/>
</dbReference>
<comment type="caution">
    <text evidence="3">The sequence shown here is derived from an EMBL/GenBank/DDBJ whole genome shotgun (WGS) entry which is preliminary data.</text>
</comment>
<accession>A0ABU2N0D1</accession>
<dbReference type="Gene3D" id="2.30.110.10">
    <property type="entry name" value="Electron Transport, Fmn-binding Protein, Chain A"/>
    <property type="match status" value="1"/>
</dbReference>
<dbReference type="SUPFAM" id="SSF50475">
    <property type="entry name" value="FMN-binding split barrel"/>
    <property type="match status" value="1"/>
</dbReference>
<dbReference type="NCBIfam" id="TIGR03618">
    <property type="entry name" value="Rv1155_F420"/>
    <property type="match status" value="1"/>
</dbReference>
<dbReference type="RefSeq" id="WP_311708485.1">
    <property type="nucleotide sequence ID" value="NZ_JAVREL010000031.1"/>
</dbReference>
<gene>
    <name evidence="3" type="ORF">RM590_32995</name>
</gene>
<name>A0ABU2N0D1_9ACTN</name>
<feature type="domain" description="Pyridoxamine 5'-phosphate oxidase N-terminal" evidence="2">
    <location>
        <begin position="11"/>
        <end position="134"/>
    </location>
</feature>
<organism evidence="3 4">
    <name type="scientific">Streptomyces litchfieldiae</name>
    <dbReference type="NCBI Taxonomy" id="3075543"/>
    <lineage>
        <taxon>Bacteria</taxon>
        <taxon>Bacillati</taxon>
        <taxon>Actinomycetota</taxon>
        <taxon>Actinomycetes</taxon>
        <taxon>Kitasatosporales</taxon>
        <taxon>Streptomycetaceae</taxon>
        <taxon>Streptomyces</taxon>
    </lineage>
</organism>
<keyword evidence="1" id="KW-0560">Oxidoreductase</keyword>
<dbReference type="PANTHER" id="PTHR35176">
    <property type="entry name" value="HEME OXYGENASE HI_0854-RELATED"/>
    <property type="match status" value="1"/>
</dbReference>
<dbReference type="Pfam" id="PF01243">
    <property type="entry name" value="PNPOx_N"/>
    <property type="match status" value="1"/>
</dbReference>
<proteinExistence type="predicted"/>
<evidence type="ECO:0000313" key="4">
    <source>
        <dbReference type="Proteomes" id="UP001183246"/>
    </source>
</evidence>
<evidence type="ECO:0000313" key="3">
    <source>
        <dbReference type="EMBL" id="MDT0347358.1"/>
    </source>
</evidence>